<sequence length="69" mass="7639">MDVAAAGIDLDQAMTFSEFASVVGAAIQEELERYDDGSDGEAYVLRGVHVGHFKDAVKNNVMHRVLERW</sequence>
<reference evidence="1 2" key="1">
    <citation type="submission" date="2019-10" db="EMBL/GenBank/DDBJ databases">
        <title>Bifidobacterium from non-human primates.</title>
        <authorList>
            <person name="Modesto M."/>
        </authorList>
    </citation>
    <scope>NUCLEOTIDE SEQUENCE [LARGE SCALE GENOMIC DNA]</scope>
    <source>
        <strain evidence="1 2">SMA1</strain>
    </source>
</reference>
<comment type="caution">
    <text evidence="1">The sequence shown here is derived from an EMBL/GenBank/DDBJ whole genome shotgun (WGS) entry which is preliminary data.</text>
</comment>
<dbReference type="Proteomes" id="UP000475155">
    <property type="component" value="Unassembled WGS sequence"/>
</dbReference>
<gene>
    <name evidence="1" type="ORF">GFD18_05900</name>
</gene>
<accession>A0ABX0C8Z9</accession>
<dbReference type="RefSeq" id="WP_163228263.1">
    <property type="nucleotide sequence ID" value="NZ_WHZU01000007.1"/>
</dbReference>
<name>A0ABX0C8Z9_9BIFI</name>
<protein>
    <submittedName>
        <fullName evidence="1">Uncharacterized protein</fullName>
    </submittedName>
</protein>
<evidence type="ECO:0000313" key="2">
    <source>
        <dbReference type="Proteomes" id="UP000475155"/>
    </source>
</evidence>
<proteinExistence type="predicted"/>
<keyword evidence="2" id="KW-1185">Reference proteome</keyword>
<evidence type="ECO:0000313" key="1">
    <source>
        <dbReference type="EMBL" id="NEH11621.1"/>
    </source>
</evidence>
<organism evidence="1 2">
    <name type="scientific">Bifidobacterium saimiriisciurei</name>
    <dbReference type="NCBI Taxonomy" id="2661627"/>
    <lineage>
        <taxon>Bacteria</taxon>
        <taxon>Bacillati</taxon>
        <taxon>Actinomycetota</taxon>
        <taxon>Actinomycetes</taxon>
        <taxon>Bifidobacteriales</taxon>
        <taxon>Bifidobacteriaceae</taxon>
        <taxon>Bifidobacterium</taxon>
    </lineage>
</organism>
<dbReference type="EMBL" id="WHZU01000007">
    <property type="protein sequence ID" value="NEH11621.1"/>
    <property type="molecule type" value="Genomic_DNA"/>
</dbReference>